<dbReference type="SUPFAM" id="SSF48173">
    <property type="entry name" value="Cryptochrome/photolyase FAD-binding domain"/>
    <property type="match status" value="1"/>
</dbReference>
<dbReference type="eggNOG" id="COG0415">
    <property type="taxonomic scope" value="Bacteria"/>
</dbReference>
<evidence type="ECO:0000313" key="12">
    <source>
        <dbReference type="EMBL" id="ABX31716.1"/>
    </source>
</evidence>
<sequence>MLKALEVIKISNYKYKIGLHIFRRDLRLEDNTSLIEALQSCERVIPAFIFDDRQIKDNDYKSDNAVQFMIACLKELNDQLHQLNARLYFFEGLTAKVVESLIKTLGIEAVFVNKDYTPFSKKRDNEIKAICERERVDFKEHFDVLLHEPTEVLKDNGMPYIKFTDFLKKSKKIDVREPQKNKFKNYFTEEISSSIALQVDKFPQNENLILKGGRKEGLSYIERIVKLKNYSETRNTPSIDGTTKLSPHLKFGTVSVREVYGKVNENFGNEHEIITQLHWRDFFTHILYHFPHVLGNSFKEKYNQIQWENDVDKFKAWCTGRTGYPIVDAGMRQLNLTGWMHNRVRMITGSFLVKDLHIDWRWGEKYFAQRLVDYDPAINNGNWQWVASTGCDAQPFFRIFNPILQQQKFDPECNYIKTWLPELTNLNLEQIHTLNIPKDIDYPTPIVDHKVASEKAKKLYKI</sequence>
<evidence type="ECO:0000256" key="6">
    <source>
        <dbReference type="ARBA" id="ARBA00022991"/>
    </source>
</evidence>
<dbReference type="GO" id="GO:0071949">
    <property type="term" value="F:FAD binding"/>
    <property type="evidence" value="ECO:0007669"/>
    <property type="project" value="TreeGrafter"/>
</dbReference>
<evidence type="ECO:0000313" key="13">
    <source>
        <dbReference type="Proteomes" id="UP000000789"/>
    </source>
</evidence>
<dbReference type="PRINTS" id="PR00147">
    <property type="entry name" value="DNAPHOTLYASE"/>
</dbReference>
<dbReference type="InterPro" id="IPR036155">
    <property type="entry name" value="Crypto/Photolyase_N_sf"/>
</dbReference>
<accession>A9BJX3</accession>
<dbReference type="HOGENOM" id="CLU_010348_2_2_0"/>
<evidence type="ECO:0000256" key="8">
    <source>
        <dbReference type="PIRSR" id="PIRSR602081-1"/>
    </source>
</evidence>
<dbReference type="KEGG" id="pmo:Pmob_0994"/>
<evidence type="ECO:0000256" key="7">
    <source>
        <dbReference type="ARBA" id="ARBA00033999"/>
    </source>
</evidence>
<dbReference type="FunFam" id="1.10.579.10:FF:000003">
    <property type="entry name" value="Deoxyribodipyrimidine photo-lyase"/>
    <property type="match status" value="1"/>
</dbReference>
<dbReference type="Gene3D" id="1.25.40.80">
    <property type="match status" value="1"/>
</dbReference>
<keyword evidence="4 8" id="KW-0285">Flavoprotein</keyword>
<feature type="binding site" evidence="8">
    <location>
        <position position="230"/>
    </location>
    <ligand>
        <name>FAD</name>
        <dbReference type="ChEBI" id="CHEBI:57692"/>
    </ligand>
</feature>
<feature type="site" description="Electron transfer via tryptophanyl radical" evidence="9">
    <location>
        <position position="383"/>
    </location>
</feature>
<dbReference type="AlphaFoldDB" id="A9BJX3"/>
<dbReference type="InterPro" id="IPR018394">
    <property type="entry name" value="DNA_photolyase_1_CS_C"/>
</dbReference>
<dbReference type="PROSITE" id="PS51645">
    <property type="entry name" value="PHR_CRY_ALPHA_BETA"/>
    <property type="match status" value="1"/>
</dbReference>
<keyword evidence="13" id="KW-1185">Reference proteome</keyword>
<evidence type="ECO:0000256" key="1">
    <source>
        <dbReference type="ARBA" id="ARBA00001932"/>
    </source>
</evidence>
<feature type="domain" description="Photolyase/cryptochrome alpha/beta" evidence="11">
    <location>
        <begin position="16"/>
        <end position="146"/>
    </location>
</feature>
<comment type="catalytic activity">
    <reaction evidence="7">
        <text>cyclobutadipyrimidine (in DNA) = 2 pyrimidine residues (in DNA).</text>
        <dbReference type="EC" id="4.1.99.3"/>
    </reaction>
</comment>
<dbReference type="Pfam" id="PF03441">
    <property type="entry name" value="FAD_binding_7"/>
    <property type="match status" value="1"/>
</dbReference>
<dbReference type="EMBL" id="CP000879">
    <property type="protein sequence ID" value="ABX31716.1"/>
    <property type="molecule type" value="Genomic_DNA"/>
</dbReference>
<keyword evidence="5 8" id="KW-0274">FAD</keyword>
<evidence type="ECO:0000256" key="10">
    <source>
        <dbReference type="RuleBase" id="RU004182"/>
    </source>
</evidence>
<evidence type="ECO:0000256" key="5">
    <source>
        <dbReference type="ARBA" id="ARBA00022827"/>
    </source>
</evidence>
<dbReference type="InterPro" id="IPR036134">
    <property type="entry name" value="Crypto/Photolyase_FAD-like_sf"/>
</dbReference>
<name>A9BJX3_PETMO</name>
<dbReference type="PROSITE" id="PS00394">
    <property type="entry name" value="DNA_PHOTOLYASES_1_1"/>
    <property type="match status" value="1"/>
</dbReference>
<dbReference type="GO" id="GO:0003677">
    <property type="term" value="F:DNA binding"/>
    <property type="evidence" value="ECO:0007669"/>
    <property type="project" value="TreeGrafter"/>
</dbReference>
<dbReference type="Gene3D" id="3.40.50.620">
    <property type="entry name" value="HUPs"/>
    <property type="match status" value="1"/>
</dbReference>
<feature type="binding site" evidence="8">
    <location>
        <begin position="276"/>
        <end position="283"/>
    </location>
    <ligand>
        <name>FAD</name>
        <dbReference type="ChEBI" id="CHEBI:57692"/>
    </ligand>
</feature>
<dbReference type="GO" id="GO:0003904">
    <property type="term" value="F:deoxyribodipyrimidine photo-lyase activity"/>
    <property type="evidence" value="ECO:0007669"/>
    <property type="project" value="UniProtKB-EC"/>
</dbReference>
<dbReference type="Proteomes" id="UP000000789">
    <property type="component" value="Chromosome"/>
</dbReference>
<evidence type="ECO:0000256" key="9">
    <source>
        <dbReference type="PIRSR" id="PIRSR602081-2"/>
    </source>
</evidence>
<dbReference type="GO" id="GO:0000719">
    <property type="term" value="P:photoreactive repair"/>
    <property type="evidence" value="ECO:0007669"/>
    <property type="project" value="UniProtKB-ARBA"/>
</dbReference>
<dbReference type="PANTHER" id="PTHR11455">
    <property type="entry name" value="CRYPTOCHROME"/>
    <property type="match status" value="1"/>
</dbReference>
<feature type="site" description="Electron transfer via tryptophanyl radical" evidence="9">
    <location>
        <position position="307"/>
    </location>
</feature>
<evidence type="ECO:0000256" key="3">
    <source>
        <dbReference type="ARBA" id="ARBA00014046"/>
    </source>
</evidence>
<comment type="cofactor">
    <cofactor evidence="8">
        <name>FAD</name>
        <dbReference type="ChEBI" id="CHEBI:57692"/>
    </cofactor>
    <text evidence="8">Binds 1 FAD per subunit.</text>
</comment>
<evidence type="ECO:0000256" key="2">
    <source>
        <dbReference type="ARBA" id="ARBA00013149"/>
    </source>
</evidence>
<dbReference type="STRING" id="403833.Pmob_0994"/>
<dbReference type="SUPFAM" id="SSF52425">
    <property type="entry name" value="Cryptochrome/photolyase, N-terminal domain"/>
    <property type="match status" value="1"/>
</dbReference>
<keyword evidence="12" id="KW-0456">Lyase</keyword>
<evidence type="ECO:0000259" key="11">
    <source>
        <dbReference type="PROSITE" id="PS51645"/>
    </source>
</evidence>
<gene>
    <name evidence="12" type="ordered locus">Pmob_0994</name>
</gene>
<dbReference type="InterPro" id="IPR002081">
    <property type="entry name" value="Cryptochrome/DNA_photolyase_1"/>
</dbReference>
<organism evidence="12 13">
    <name type="scientific">Petrotoga mobilis (strain DSM 10674 / SJ95)</name>
    <dbReference type="NCBI Taxonomy" id="403833"/>
    <lineage>
        <taxon>Bacteria</taxon>
        <taxon>Thermotogati</taxon>
        <taxon>Thermotogota</taxon>
        <taxon>Thermotogae</taxon>
        <taxon>Petrotogales</taxon>
        <taxon>Petrotogaceae</taxon>
        <taxon>Petrotoga</taxon>
    </lineage>
</organism>
<dbReference type="Gene3D" id="1.10.579.10">
    <property type="entry name" value="DNA Cyclobutane Dipyrimidine Photolyase, subunit A, domain 3"/>
    <property type="match status" value="1"/>
</dbReference>
<feature type="site" description="Electron transfer via tryptophanyl radical" evidence="9">
    <location>
        <position position="360"/>
    </location>
</feature>
<proteinExistence type="inferred from homology"/>
<dbReference type="OrthoDB" id="9772484at2"/>
<feature type="binding site" evidence="8">
    <location>
        <begin position="242"/>
        <end position="246"/>
    </location>
    <ligand>
        <name>FAD</name>
        <dbReference type="ChEBI" id="CHEBI:57692"/>
    </ligand>
</feature>
<comment type="cofactor">
    <cofactor evidence="1">
        <name>(6R)-5,10-methylene-5,6,7,8-tetrahydrofolate</name>
        <dbReference type="ChEBI" id="CHEBI:15636"/>
    </cofactor>
</comment>
<feature type="binding site" evidence="8">
    <location>
        <begin position="373"/>
        <end position="375"/>
    </location>
    <ligand>
        <name>FAD</name>
        <dbReference type="ChEBI" id="CHEBI:57692"/>
    </ligand>
</feature>
<evidence type="ECO:0000256" key="4">
    <source>
        <dbReference type="ARBA" id="ARBA00022630"/>
    </source>
</evidence>
<comment type="similarity">
    <text evidence="10">Belongs to the DNA photolyase family.</text>
</comment>
<keyword evidence="6 10" id="KW-0157">Chromophore</keyword>
<dbReference type="PANTHER" id="PTHR11455:SF9">
    <property type="entry name" value="CRYPTOCHROME CIRCADIAN CLOCK 5 ISOFORM X1"/>
    <property type="match status" value="1"/>
</dbReference>
<dbReference type="InterPro" id="IPR006050">
    <property type="entry name" value="DNA_photolyase_N"/>
</dbReference>
<dbReference type="EC" id="4.1.99.3" evidence="2"/>
<dbReference type="Pfam" id="PF00875">
    <property type="entry name" value="DNA_photolyase"/>
    <property type="match status" value="1"/>
</dbReference>
<dbReference type="InterPro" id="IPR014729">
    <property type="entry name" value="Rossmann-like_a/b/a_fold"/>
</dbReference>
<protein>
    <recommendedName>
        <fullName evidence="3">Deoxyribodipyrimidine photo-lyase</fullName>
        <ecNumber evidence="2">4.1.99.3</ecNumber>
    </recommendedName>
</protein>
<reference evidence="12" key="1">
    <citation type="submission" date="2007-11" db="EMBL/GenBank/DDBJ databases">
        <title>Complete sequence of Petroga mobilis SJ95.</title>
        <authorList>
            <consortium name="US DOE Joint Genome Institute"/>
            <person name="Copeland A."/>
            <person name="Lucas S."/>
            <person name="Lapidus A."/>
            <person name="Barry K."/>
            <person name="Glavina del Rio T."/>
            <person name="Dalin E."/>
            <person name="Tice H."/>
            <person name="Pitluck S."/>
            <person name="Meincke L."/>
            <person name="Brettin T."/>
            <person name="Bruce D."/>
            <person name="Detter J.C."/>
            <person name="Han C."/>
            <person name="Kuske C.R."/>
            <person name="Schmutz J."/>
            <person name="Larimer F."/>
            <person name="Land M."/>
            <person name="Hauser L."/>
            <person name="Kyrpides N."/>
            <person name="Mikhailova N."/>
            <person name="Noll K."/>
            <person name="Richardson P."/>
        </authorList>
    </citation>
    <scope>NUCLEOTIDE SEQUENCE [LARGE SCALE GENOMIC DNA]</scope>
    <source>
        <strain evidence="12">SJ95</strain>
    </source>
</reference>
<dbReference type="InterPro" id="IPR005101">
    <property type="entry name" value="Cryptochr/Photolyase_FAD-bd"/>
</dbReference>